<dbReference type="AlphaFoldDB" id="A0A1W4X1X1"/>
<dbReference type="GO" id="GO:0005634">
    <property type="term" value="C:nucleus"/>
    <property type="evidence" value="ECO:0007669"/>
    <property type="project" value="UniProtKB-SubCell"/>
</dbReference>
<evidence type="ECO:0000256" key="10">
    <source>
        <dbReference type="ARBA" id="ARBA00023242"/>
    </source>
</evidence>
<gene>
    <name evidence="15" type="primary">LOC108737785</name>
</gene>
<keyword evidence="6" id="KW-0862">Zinc</keyword>
<dbReference type="SUPFAM" id="SSF57667">
    <property type="entry name" value="beta-beta-alpha zinc fingers"/>
    <property type="match status" value="2"/>
</dbReference>
<dbReference type="SMART" id="SM00355">
    <property type="entry name" value="ZnF_C2H2"/>
    <property type="match status" value="11"/>
</dbReference>
<evidence type="ECO:0000256" key="6">
    <source>
        <dbReference type="ARBA" id="ARBA00022833"/>
    </source>
</evidence>
<feature type="region of interest" description="Disordered" evidence="12">
    <location>
        <begin position="163"/>
        <end position="202"/>
    </location>
</feature>
<organism evidence="14 15">
    <name type="scientific">Agrilus planipennis</name>
    <name type="common">Emerald ash borer</name>
    <name type="synonym">Agrilus marcopoli</name>
    <dbReference type="NCBI Taxonomy" id="224129"/>
    <lineage>
        <taxon>Eukaryota</taxon>
        <taxon>Metazoa</taxon>
        <taxon>Ecdysozoa</taxon>
        <taxon>Arthropoda</taxon>
        <taxon>Hexapoda</taxon>
        <taxon>Insecta</taxon>
        <taxon>Pterygota</taxon>
        <taxon>Neoptera</taxon>
        <taxon>Endopterygota</taxon>
        <taxon>Coleoptera</taxon>
        <taxon>Polyphaga</taxon>
        <taxon>Elateriformia</taxon>
        <taxon>Buprestoidea</taxon>
        <taxon>Buprestidae</taxon>
        <taxon>Agrilinae</taxon>
        <taxon>Agrilus</taxon>
    </lineage>
</organism>
<accession>A0A1W4X1X1</accession>
<keyword evidence="9" id="KW-0804">Transcription</keyword>
<evidence type="ECO:0000256" key="12">
    <source>
        <dbReference type="SAM" id="MobiDB-lite"/>
    </source>
</evidence>
<proteinExistence type="inferred from homology"/>
<evidence type="ECO:0000256" key="8">
    <source>
        <dbReference type="ARBA" id="ARBA00023125"/>
    </source>
</evidence>
<dbReference type="InterPro" id="IPR036236">
    <property type="entry name" value="Znf_C2H2_sf"/>
</dbReference>
<evidence type="ECO:0000256" key="3">
    <source>
        <dbReference type="ARBA" id="ARBA00022723"/>
    </source>
</evidence>
<keyword evidence="10" id="KW-0539">Nucleus</keyword>
<dbReference type="InterPro" id="IPR013087">
    <property type="entry name" value="Znf_C2H2_type"/>
</dbReference>
<evidence type="ECO:0000256" key="4">
    <source>
        <dbReference type="ARBA" id="ARBA00022737"/>
    </source>
</evidence>
<evidence type="ECO:0000313" key="15">
    <source>
        <dbReference type="RefSeq" id="XP_018326388.1"/>
    </source>
</evidence>
<evidence type="ECO:0000256" key="9">
    <source>
        <dbReference type="ARBA" id="ARBA00023163"/>
    </source>
</evidence>
<evidence type="ECO:0000256" key="2">
    <source>
        <dbReference type="ARBA" id="ARBA00006991"/>
    </source>
</evidence>
<keyword evidence="7" id="KW-0805">Transcription regulation</keyword>
<feature type="domain" description="C2H2-type" evidence="13">
    <location>
        <begin position="606"/>
        <end position="633"/>
    </location>
</feature>
<dbReference type="Proteomes" id="UP000192223">
    <property type="component" value="Unplaced"/>
</dbReference>
<evidence type="ECO:0000256" key="5">
    <source>
        <dbReference type="ARBA" id="ARBA00022771"/>
    </source>
</evidence>
<dbReference type="PANTHER" id="PTHR24406">
    <property type="entry name" value="TRANSCRIPTIONAL REPRESSOR CTCFL-RELATED"/>
    <property type="match status" value="1"/>
</dbReference>
<dbReference type="PROSITE" id="PS50157">
    <property type="entry name" value="ZINC_FINGER_C2H2_2"/>
    <property type="match status" value="5"/>
</dbReference>
<dbReference type="GO" id="GO:0008270">
    <property type="term" value="F:zinc ion binding"/>
    <property type="evidence" value="ECO:0007669"/>
    <property type="project" value="UniProtKB-KW"/>
</dbReference>
<reference evidence="15" key="1">
    <citation type="submission" date="2025-08" db="UniProtKB">
        <authorList>
            <consortium name="RefSeq"/>
        </authorList>
    </citation>
    <scope>IDENTIFICATION</scope>
    <source>
        <tissue evidence="15">Entire body</tissue>
    </source>
</reference>
<feature type="domain" description="C2H2-type" evidence="13">
    <location>
        <begin position="516"/>
        <end position="543"/>
    </location>
</feature>
<dbReference type="KEGG" id="apln:108737785"/>
<evidence type="ECO:0000256" key="7">
    <source>
        <dbReference type="ARBA" id="ARBA00023015"/>
    </source>
</evidence>
<feature type="domain" description="C2H2-type" evidence="13">
    <location>
        <begin position="349"/>
        <end position="377"/>
    </location>
</feature>
<evidence type="ECO:0000256" key="1">
    <source>
        <dbReference type="ARBA" id="ARBA00004123"/>
    </source>
</evidence>
<dbReference type="STRING" id="224129.A0A1W4X1X1"/>
<dbReference type="InParanoid" id="A0A1W4X1X1"/>
<comment type="similarity">
    <text evidence="2">Belongs to the krueppel C2H2-type zinc-finger protein family.</text>
</comment>
<dbReference type="GO" id="GO:0003690">
    <property type="term" value="F:double-stranded DNA binding"/>
    <property type="evidence" value="ECO:0007669"/>
    <property type="project" value="UniProtKB-ARBA"/>
</dbReference>
<dbReference type="FunFam" id="3.30.160.60:FF:001370">
    <property type="entry name" value="Zinc finger protein"/>
    <property type="match status" value="1"/>
</dbReference>
<feature type="domain" description="C2H2-type" evidence="13">
    <location>
        <begin position="578"/>
        <end position="605"/>
    </location>
</feature>
<dbReference type="FunFam" id="3.30.160.60:FF:000446">
    <property type="entry name" value="Zinc finger protein"/>
    <property type="match status" value="1"/>
</dbReference>
<keyword evidence="5 11" id="KW-0863">Zinc-finger</keyword>
<feature type="compositionally biased region" description="Polar residues" evidence="12">
    <location>
        <begin position="187"/>
        <end position="202"/>
    </location>
</feature>
<dbReference type="Gene3D" id="3.30.160.60">
    <property type="entry name" value="Classic Zinc Finger"/>
    <property type="match status" value="4"/>
</dbReference>
<feature type="compositionally biased region" description="Basic and acidic residues" evidence="12">
    <location>
        <begin position="163"/>
        <end position="172"/>
    </location>
</feature>
<protein>
    <submittedName>
        <fullName evidence="15">Zinc finger protein 569 isoform X1</fullName>
    </submittedName>
</protein>
<evidence type="ECO:0000256" key="11">
    <source>
        <dbReference type="PROSITE-ProRule" id="PRU00042"/>
    </source>
</evidence>
<comment type="subcellular location">
    <subcellularLocation>
        <location evidence="1">Nucleus</location>
    </subcellularLocation>
</comment>
<sequence length="759" mass="86522">MEIGTSDDTLYFTCLEDKQAFLLHNSSVDICEETPHLNIEPMFTEIFFSENYTPENAVSEESSFSVTNSGNSIHDLSTENVNNGGSVSNSIRSQENNGLYPVEVAEKGFVATDLFTPTDLLLQLNLQCESTTSNHLTHQNNPREQDINNVQTILYSEDLTLDEDHSQDKKNSNENSNLNIKKPNDVSFKNTTNPNLDMHELNSNTDQTSNQIIHLLNTDGSVISINKSLLSPSVFQNKPMYRKETLQEFYELVSAFKCKECGFLCEKDEEIIKHINEVHPKTIETKDTPSDSLLSVTNNKVEKKIPKSTEKNMAELDKGPLQKLLNKDIKMVSILNKKNNSHNIKKTLFLCSQCNIGYTKKETLKSHMIRAHPIIKTVPKQPKQEYIETANVMEMKVKEEEKIIQNKLKSTANLIKKHQKASKKIKCSIKGCELRFAREDTRKRHESCHIDGHKKQFACTECGVKFSIWRICSTHLWKCHKIDMDLLTCPMCNDFKANSCFRLISHMSIHNEEKPFLCNICGKAFKTISQLRTHQVIHKEVPPGWLAQQQCTICQKFFANSKSLKKHIQCVHNKYKPFICNVCGHKSARKAMLELHLRQHTGEKPHKCLVCEYKTGDHNSLRRHMMRHSGDMKYACPHCDYQSIQSAAYKKHLANKHPGQGGSYFCELCSYHTVNENTYASHLMDHVKGLIPSNIRGEVKNNSINSTETNTITEKSFVAEPKKKNEVEDDETQNCFLSLDNSDETVDTGGITIPESLDL</sequence>
<keyword evidence="14" id="KW-1185">Reference proteome</keyword>
<dbReference type="GeneID" id="108737785"/>
<dbReference type="FunFam" id="3.30.160.60:FF:000016">
    <property type="entry name" value="zinc finger protein 37 homolog"/>
    <property type="match status" value="1"/>
</dbReference>
<dbReference type="PROSITE" id="PS00028">
    <property type="entry name" value="ZINC_FINGER_C2H2_1"/>
    <property type="match status" value="6"/>
</dbReference>
<feature type="domain" description="C2H2-type" evidence="13">
    <location>
        <begin position="549"/>
        <end position="577"/>
    </location>
</feature>
<dbReference type="InterPro" id="IPR050888">
    <property type="entry name" value="ZnF_C2H2-type_TF"/>
</dbReference>
<keyword evidence="8" id="KW-0238">DNA-binding</keyword>
<keyword evidence="3" id="KW-0479">Metal-binding</keyword>
<evidence type="ECO:0000259" key="13">
    <source>
        <dbReference type="PROSITE" id="PS50157"/>
    </source>
</evidence>
<dbReference type="RefSeq" id="XP_018326388.1">
    <property type="nucleotide sequence ID" value="XM_018470886.2"/>
</dbReference>
<keyword evidence="4" id="KW-0677">Repeat</keyword>
<dbReference type="OrthoDB" id="6077919at2759"/>
<dbReference type="Pfam" id="PF00096">
    <property type="entry name" value="zf-C2H2"/>
    <property type="match status" value="2"/>
</dbReference>
<name>A0A1W4X1X1_AGRPL</name>
<evidence type="ECO:0000313" key="14">
    <source>
        <dbReference type="Proteomes" id="UP000192223"/>
    </source>
</evidence>